<dbReference type="SUPFAM" id="SSF47459">
    <property type="entry name" value="HLH, helix-loop-helix DNA-binding domain"/>
    <property type="match status" value="1"/>
</dbReference>
<dbReference type="GeneID" id="107459735"/>
<evidence type="ECO:0000256" key="3">
    <source>
        <dbReference type="ARBA" id="ARBA00023163"/>
    </source>
</evidence>
<dbReference type="GO" id="GO:0005634">
    <property type="term" value="C:nucleus"/>
    <property type="evidence" value="ECO:0007669"/>
    <property type="project" value="UniProtKB-SubCell"/>
</dbReference>
<dbReference type="GO" id="GO:0046983">
    <property type="term" value="F:protein dimerization activity"/>
    <property type="evidence" value="ECO:0007669"/>
    <property type="project" value="InterPro"/>
</dbReference>
<dbReference type="GO" id="GO:0080090">
    <property type="term" value="P:regulation of primary metabolic process"/>
    <property type="evidence" value="ECO:0007669"/>
    <property type="project" value="UniProtKB-ARBA"/>
</dbReference>
<keyword evidence="3" id="KW-0804">Transcription</keyword>
<feature type="region of interest" description="Disordered" evidence="5">
    <location>
        <begin position="230"/>
        <end position="256"/>
    </location>
</feature>
<reference evidence="7" key="1">
    <citation type="journal article" date="2016" name="Nat. Genet.">
        <title>The genome sequences of Arachis duranensis and Arachis ipaensis, the diploid ancestors of cultivated peanut.</title>
        <authorList>
            <person name="Bertioli D.J."/>
            <person name="Cannon S.B."/>
            <person name="Froenicke L."/>
            <person name="Huang G."/>
            <person name="Farmer A.D."/>
            <person name="Cannon E.K."/>
            <person name="Liu X."/>
            <person name="Gao D."/>
            <person name="Clevenger J."/>
            <person name="Dash S."/>
            <person name="Ren L."/>
            <person name="Moretzsohn M.C."/>
            <person name="Shirasawa K."/>
            <person name="Huang W."/>
            <person name="Vidigal B."/>
            <person name="Abernathy B."/>
            <person name="Chu Y."/>
            <person name="Niederhuth C.E."/>
            <person name="Umale P."/>
            <person name="Araujo A.C."/>
            <person name="Kozik A."/>
            <person name="Kim K.D."/>
            <person name="Burow M.D."/>
            <person name="Varshney R.K."/>
            <person name="Wang X."/>
            <person name="Zhang X."/>
            <person name="Barkley N."/>
            <person name="Guimaraes P.M."/>
            <person name="Isobe S."/>
            <person name="Guo B."/>
            <person name="Liao B."/>
            <person name="Stalker H.T."/>
            <person name="Schmitz R.J."/>
            <person name="Scheffler B.E."/>
            <person name="Leal-Bertioli S.C."/>
            <person name="Xun X."/>
            <person name="Jackson S.A."/>
            <person name="Michelmore R."/>
            <person name="Ozias-Akins P."/>
        </authorList>
    </citation>
    <scope>NUCLEOTIDE SEQUENCE [LARGE SCALE GENOMIC DNA]</scope>
    <source>
        <strain evidence="7">cv. V14167</strain>
    </source>
</reference>
<feature type="domain" description="BHLH" evidence="6">
    <location>
        <begin position="147"/>
        <end position="196"/>
    </location>
</feature>
<evidence type="ECO:0000256" key="4">
    <source>
        <dbReference type="ARBA" id="ARBA00023242"/>
    </source>
</evidence>
<dbReference type="PANTHER" id="PTHR45959:SF8">
    <property type="entry name" value="PROTEIN, PUTATIVE-RELATED"/>
    <property type="match status" value="1"/>
</dbReference>
<keyword evidence="4" id="KW-0539">Nucleus</keyword>
<reference evidence="8" key="2">
    <citation type="submission" date="2025-08" db="UniProtKB">
        <authorList>
            <consortium name="RefSeq"/>
        </authorList>
    </citation>
    <scope>IDENTIFICATION</scope>
    <source>
        <tissue evidence="8">Whole plant</tissue>
    </source>
</reference>
<evidence type="ECO:0000256" key="5">
    <source>
        <dbReference type="SAM" id="MobiDB-lite"/>
    </source>
</evidence>
<dbReference type="SMART" id="SM00353">
    <property type="entry name" value="HLH"/>
    <property type="match status" value="1"/>
</dbReference>
<feature type="compositionally biased region" description="Acidic residues" evidence="5">
    <location>
        <begin position="234"/>
        <end position="249"/>
    </location>
</feature>
<sequence length="350" mass="39769">MEQCWENWPLHTEIEHHDHGDFFLSLEQCQKPPDDDDDFLREILQMPPDFIDNHSTVDLVTTGTAESAEGKRPRTFILSFDNSTIIPAMAEQQQPLGVGAGAATTTPLPSLSKKRNLLQKPQQARIPVPVPVPQPQPGAAKRSRNDSQIVDHIMAERKRRQQLTQMFIALSATIPGLKKTDKASILGEAINYVKQLQERVRELEKRNNDNKRGPTEPVIFLNKTQLLCRNNEDSTSEEEEEEEEEEEVEDWRSKEEKQVLPDVEARMLEKEKEVLIEIHCEKENGIEVKILEQLENLHLSVTGSSVLPFGNSTLGITIIAKMGDAYTMTLHDLLTNLRQLLLINNTTDPY</sequence>
<evidence type="ECO:0000313" key="7">
    <source>
        <dbReference type="Proteomes" id="UP000515211"/>
    </source>
</evidence>
<keyword evidence="7" id="KW-1185">Reference proteome</keyword>
<evidence type="ECO:0000256" key="1">
    <source>
        <dbReference type="ARBA" id="ARBA00004123"/>
    </source>
</evidence>
<comment type="subcellular location">
    <subcellularLocation>
        <location evidence="1">Nucleus</location>
    </subcellularLocation>
</comment>
<evidence type="ECO:0000256" key="2">
    <source>
        <dbReference type="ARBA" id="ARBA00023015"/>
    </source>
</evidence>
<dbReference type="PROSITE" id="PS50888">
    <property type="entry name" value="BHLH"/>
    <property type="match status" value="1"/>
</dbReference>
<dbReference type="InterPro" id="IPR054502">
    <property type="entry name" value="bHLH-TF_ACT-like_plant"/>
</dbReference>
<organism evidence="7 8">
    <name type="scientific">Arachis duranensis</name>
    <name type="common">Wild peanut</name>
    <dbReference type="NCBI Taxonomy" id="130453"/>
    <lineage>
        <taxon>Eukaryota</taxon>
        <taxon>Viridiplantae</taxon>
        <taxon>Streptophyta</taxon>
        <taxon>Embryophyta</taxon>
        <taxon>Tracheophyta</taxon>
        <taxon>Spermatophyta</taxon>
        <taxon>Magnoliopsida</taxon>
        <taxon>eudicotyledons</taxon>
        <taxon>Gunneridae</taxon>
        <taxon>Pentapetalae</taxon>
        <taxon>rosids</taxon>
        <taxon>fabids</taxon>
        <taxon>Fabales</taxon>
        <taxon>Fabaceae</taxon>
        <taxon>Papilionoideae</taxon>
        <taxon>50 kb inversion clade</taxon>
        <taxon>dalbergioids sensu lato</taxon>
        <taxon>Dalbergieae</taxon>
        <taxon>Pterocarpus clade</taxon>
        <taxon>Arachis</taxon>
    </lineage>
</organism>
<dbReference type="InterPro" id="IPR036638">
    <property type="entry name" value="HLH_DNA-bd_sf"/>
</dbReference>
<dbReference type="Pfam" id="PF00010">
    <property type="entry name" value="HLH"/>
    <property type="match status" value="1"/>
</dbReference>
<gene>
    <name evidence="8" type="primary">LOC107459735</name>
</gene>
<evidence type="ECO:0000259" key="6">
    <source>
        <dbReference type="PROSITE" id="PS50888"/>
    </source>
</evidence>
<keyword evidence="2" id="KW-0805">Transcription regulation</keyword>
<dbReference type="Proteomes" id="UP000515211">
    <property type="component" value="Chromosome 7"/>
</dbReference>
<dbReference type="AlphaFoldDB" id="A0A6P4B3T4"/>
<evidence type="ECO:0000313" key="8">
    <source>
        <dbReference type="RefSeq" id="XP_015933468.1"/>
    </source>
</evidence>
<accession>A0A6P4B3T4</accession>
<feature type="region of interest" description="Disordered" evidence="5">
    <location>
        <begin position="127"/>
        <end position="146"/>
    </location>
</feature>
<dbReference type="KEGG" id="adu:107459735"/>
<dbReference type="Pfam" id="PF22754">
    <property type="entry name" value="bHLH-TF_ACT-like_plant"/>
    <property type="match status" value="1"/>
</dbReference>
<dbReference type="InterPro" id="IPR011598">
    <property type="entry name" value="bHLH_dom"/>
</dbReference>
<dbReference type="OrthoDB" id="690068at2759"/>
<protein>
    <submittedName>
        <fullName evidence="8">Transcription factor bHLH18</fullName>
    </submittedName>
</protein>
<proteinExistence type="predicted"/>
<dbReference type="RefSeq" id="XP_015933468.1">
    <property type="nucleotide sequence ID" value="XM_016077982.3"/>
</dbReference>
<dbReference type="InterPro" id="IPR052610">
    <property type="entry name" value="bHLH_transcription_regulator"/>
</dbReference>
<dbReference type="Gene3D" id="4.10.280.10">
    <property type="entry name" value="Helix-loop-helix DNA-binding domain"/>
    <property type="match status" value="1"/>
</dbReference>
<dbReference type="PANTHER" id="PTHR45959">
    <property type="entry name" value="BHLH TRANSCRIPTION FACTOR"/>
    <property type="match status" value="1"/>
</dbReference>
<name>A0A6P4B3T4_ARADU</name>